<dbReference type="Pfam" id="PF00083">
    <property type="entry name" value="Sugar_tr"/>
    <property type="match status" value="1"/>
</dbReference>
<evidence type="ECO:0000313" key="7">
    <source>
        <dbReference type="EMBL" id="KPI40787.1"/>
    </source>
</evidence>
<dbReference type="InterPro" id="IPR036259">
    <property type="entry name" value="MFS_trans_sf"/>
</dbReference>
<protein>
    <recommendedName>
        <fullName evidence="9">Major facilitator superfamily (MFS) profile domain-containing protein</fullName>
    </recommendedName>
</protein>
<comment type="subcellular location">
    <subcellularLocation>
        <location evidence="1">Membrane</location>
        <topology evidence="1">Multi-pass membrane protein</topology>
    </subcellularLocation>
</comment>
<dbReference type="Gene3D" id="1.20.1250.20">
    <property type="entry name" value="MFS general substrate transporter like domains"/>
    <property type="match status" value="1"/>
</dbReference>
<dbReference type="Proteomes" id="UP000038010">
    <property type="component" value="Unassembled WGS sequence"/>
</dbReference>
<sequence>MFEKTASRSAAISTIFFLYAQIIIYATFVDATTYIYTSEIFPNNVRGKGVSIAVGSYFLVLLVQLDTAPTALADIGWRLLLIYLCLLLVFIPFIWFICPETKGKSLEEIGIIFGDRHVRVALDGDRTGPDDEKAADDVDGSASHHAHVKA</sequence>
<dbReference type="GO" id="GO:0005351">
    <property type="term" value="F:carbohydrate:proton symporter activity"/>
    <property type="evidence" value="ECO:0007669"/>
    <property type="project" value="TreeGrafter"/>
</dbReference>
<feature type="transmembrane region" description="Helical" evidence="6">
    <location>
        <begin position="77"/>
        <end position="98"/>
    </location>
</feature>
<feature type="transmembrane region" description="Helical" evidence="6">
    <location>
        <begin position="49"/>
        <end position="65"/>
    </location>
</feature>
<organism evidence="7 8">
    <name type="scientific">Cyphellophora attinorum</name>
    <dbReference type="NCBI Taxonomy" id="1664694"/>
    <lineage>
        <taxon>Eukaryota</taxon>
        <taxon>Fungi</taxon>
        <taxon>Dikarya</taxon>
        <taxon>Ascomycota</taxon>
        <taxon>Pezizomycotina</taxon>
        <taxon>Eurotiomycetes</taxon>
        <taxon>Chaetothyriomycetidae</taxon>
        <taxon>Chaetothyriales</taxon>
        <taxon>Cyphellophoraceae</taxon>
        <taxon>Cyphellophora</taxon>
    </lineage>
</organism>
<keyword evidence="4 6" id="KW-0472">Membrane</keyword>
<evidence type="ECO:0000256" key="1">
    <source>
        <dbReference type="ARBA" id="ARBA00004141"/>
    </source>
</evidence>
<name>A0A0N1HUR5_9EURO</name>
<keyword evidence="2 6" id="KW-0812">Transmembrane</keyword>
<evidence type="ECO:0000256" key="3">
    <source>
        <dbReference type="ARBA" id="ARBA00022989"/>
    </source>
</evidence>
<dbReference type="SUPFAM" id="SSF103473">
    <property type="entry name" value="MFS general substrate transporter"/>
    <property type="match status" value="1"/>
</dbReference>
<dbReference type="GO" id="GO:0016020">
    <property type="term" value="C:membrane"/>
    <property type="evidence" value="ECO:0007669"/>
    <property type="project" value="UniProtKB-SubCell"/>
</dbReference>
<dbReference type="GeneID" id="28731374"/>
<reference evidence="7 8" key="1">
    <citation type="submission" date="2015-06" db="EMBL/GenBank/DDBJ databases">
        <title>Draft genome of the ant-associated black yeast Phialophora attae CBS 131958.</title>
        <authorList>
            <person name="Moreno L.F."/>
            <person name="Stielow B.J."/>
            <person name="de Hoog S."/>
            <person name="Vicente V.A."/>
            <person name="Weiss V.A."/>
            <person name="de Vries M."/>
            <person name="Cruz L.M."/>
            <person name="Souza E.M."/>
        </authorList>
    </citation>
    <scope>NUCLEOTIDE SEQUENCE [LARGE SCALE GENOMIC DNA]</scope>
    <source>
        <strain evidence="7 8">CBS 131958</strain>
    </source>
</reference>
<evidence type="ECO:0000256" key="2">
    <source>
        <dbReference type="ARBA" id="ARBA00022692"/>
    </source>
</evidence>
<evidence type="ECO:0000256" key="5">
    <source>
        <dbReference type="SAM" id="MobiDB-lite"/>
    </source>
</evidence>
<evidence type="ECO:0000256" key="4">
    <source>
        <dbReference type="ARBA" id="ARBA00023136"/>
    </source>
</evidence>
<evidence type="ECO:0000256" key="6">
    <source>
        <dbReference type="SAM" id="Phobius"/>
    </source>
</evidence>
<feature type="transmembrane region" description="Helical" evidence="6">
    <location>
        <begin position="12"/>
        <end position="37"/>
    </location>
</feature>
<proteinExistence type="predicted"/>
<dbReference type="EMBL" id="LFJN01000011">
    <property type="protein sequence ID" value="KPI40787.1"/>
    <property type="molecule type" value="Genomic_DNA"/>
</dbReference>
<dbReference type="OrthoDB" id="6612291at2759"/>
<dbReference type="InterPro" id="IPR005828">
    <property type="entry name" value="MFS_sugar_transport-like"/>
</dbReference>
<evidence type="ECO:0008006" key="9">
    <source>
        <dbReference type="Google" id="ProtNLM"/>
    </source>
</evidence>
<dbReference type="AlphaFoldDB" id="A0A0N1HUR5"/>
<evidence type="ECO:0000313" key="8">
    <source>
        <dbReference type="Proteomes" id="UP000038010"/>
    </source>
</evidence>
<keyword evidence="3 6" id="KW-1133">Transmembrane helix</keyword>
<dbReference type="PANTHER" id="PTHR48022">
    <property type="entry name" value="PLASTIDIC GLUCOSE TRANSPORTER 4"/>
    <property type="match status" value="1"/>
</dbReference>
<dbReference type="PANTHER" id="PTHR48022:SF11">
    <property type="entry name" value="MONOSACCHARIDE TRANSPORTER (HXT8), PUTATIVE (AFU_ORTHOLOGUE AFUA_2G08120)-RELATED"/>
    <property type="match status" value="1"/>
</dbReference>
<gene>
    <name evidence="7" type="ORF">AB675_10704</name>
</gene>
<dbReference type="VEuPathDB" id="FungiDB:AB675_10704"/>
<keyword evidence="8" id="KW-1185">Reference proteome</keyword>
<dbReference type="InterPro" id="IPR050360">
    <property type="entry name" value="MFS_Sugar_Transporters"/>
</dbReference>
<accession>A0A0N1HUR5</accession>
<comment type="caution">
    <text evidence="7">The sequence shown here is derived from an EMBL/GenBank/DDBJ whole genome shotgun (WGS) entry which is preliminary data.</text>
</comment>
<feature type="region of interest" description="Disordered" evidence="5">
    <location>
        <begin position="126"/>
        <end position="150"/>
    </location>
</feature>
<dbReference type="RefSeq" id="XP_018000750.1">
    <property type="nucleotide sequence ID" value="XM_018139494.1"/>
</dbReference>
<feature type="compositionally biased region" description="Basic and acidic residues" evidence="5">
    <location>
        <begin position="126"/>
        <end position="136"/>
    </location>
</feature>